<reference evidence="3" key="1">
    <citation type="journal article" date="2019" name="Int. J. Syst. Evol. Microbiol.">
        <title>The Global Catalogue of Microorganisms (GCM) 10K type strain sequencing project: providing services to taxonomists for standard genome sequencing and annotation.</title>
        <authorList>
            <consortium name="The Broad Institute Genomics Platform"/>
            <consortium name="The Broad Institute Genome Sequencing Center for Infectious Disease"/>
            <person name="Wu L."/>
            <person name="Ma J."/>
        </authorList>
    </citation>
    <scope>NUCLEOTIDE SEQUENCE [LARGE SCALE GENOMIC DNA]</scope>
    <source>
        <strain evidence="3">JCM 17656</strain>
    </source>
</reference>
<dbReference type="EMBL" id="BAABCE010000011">
    <property type="protein sequence ID" value="GAA3565868.1"/>
    <property type="molecule type" value="Genomic_DNA"/>
</dbReference>
<dbReference type="Proteomes" id="UP001500707">
    <property type="component" value="Unassembled WGS sequence"/>
</dbReference>
<sequence length="116" mass="12705">MSAAEESRIELADAVQTIRDELLTASRRSRGQDIVFELGDIQMEFTVELRRETKAGAKVRAWVVDAGADSTRAEVRTHKVSFTLRAQDGRTGAPLKVRNETEGSVAAFGRGTPSSR</sequence>
<dbReference type="Pfam" id="PF19631">
    <property type="entry name" value="Trypco2"/>
    <property type="match status" value="1"/>
</dbReference>
<evidence type="ECO:0000313" key="3">
    <source>
        <dbReference type="Proteomes" id="UP001500707"/>
    </source>
</evidence>
<protein>
    <recommendedName>
        <fullName evidence="1">Trypsin-co-occurring domain-containing protein</fullName>
    </recommendedName>
</protein>
<dbReference type="RefSeq" id="WP_346183957.1">
    <property type="nucleotide sequence ID" value="NZ_BAABCE010000011.1"/>
</dbReference>
<organism evidence="2 3">
    <name type="scientific">Streptomyces osmaniensis</name>
    <dbReference type="NCBI Taxonomy" id="593134"/>
    <lineage>
        <taxon>Bacteria</taxon>
        <taxon>Bacillati</taxon>
        <taxon>Actinomycetota</taxon>
        <taxon>Actinomycetes</taxon>
        <taxon>Kitasatosporales</taxon>
        <taxon>Streptomycetaceae</taxon>
        <taxon>Streptomyces</taxon>
    </lineage>
</organism>
<feature type="domain" description="Trypsin-co-occurring" evidence="1">
    <location>
        <begin position="9"/>
        <end position="85"/>
    </location>
</feature>
<gene>
    <name evidence="2" type="ORF">GCM10022295_54970</name>
</gene>
<keyword evidence="3" id="KW-1185">Reference proteome</keyword>
<proteinExistence type="predicted"/>
<dbReference type="InterPro" id="IPR045608">
    <property type="entry name" value="Trypco2"/>
</dbReference>
<name>A0ABP6XGK6_9ACTN</name>
<comment type="caution">
    <text evidence="2">The sequence shown here is derived from an EMBL/GenBank/DDBJ whole genome shotgun (WGS) entry which is preliminary data.</text>
</comment>
<evidence type="ECO:0000259" key="1">
    <source>
        <dbReference type="Pfam" id="PF19631"/>
    </source>
</evidence>
<evidence type="ECO:0000313" key="2">
    <source>
        <dbReference type="EMBL" id="GAA3565868.1"/>
    </source>
</evidence>
<accession>A0ABP6XGK6</accession>